<evidence type="ECO:0000259" key="10">
    <source>
        <dbReference type="PROSITE" id="PS50110"/>
    </source>
</evidence>
<dbReference type="PANTHER" id="PTHR48111">
    <property type="entry name" value="REGULATOR OF RPOS"/>
    <property type="match status" value="1"/>
</dbReference>
<feature type="domain" description="Response regulatory" evidence="10">
    <location>
        <begin position="8"/>
        <end position="122"/>
    </location>
</feature>
<dbReference type="RefSeq" id="WP_115389365.1">
    <property type="nucleotide sequence ID" value="NZ_JADZHC010000011.1"/>
</dbReference>
<dbReference type="GO" id="GO:0032993">
    <property type="term" value="C:protein-DNA complex"/>
    <property type="evidence" value="ECO:0007669"/>
    <property type="project" value="TreeGrafter"/>
</dbReference>
<dbReference type="GO" id="GO:0000976">
    <property type="term" value="F:transcription cis-regulatory region binding"/>
    <property type="evidence" value="ECO:0007669"/>
    <property type="project" value="TreeGrafter"/>
</dbReference>
<evidence type="ECO:0000313" key="13">
    <source>
        <dbReference type="Proteomes" id="UP000254069"/>
    </source>
</evidence>
<evidence type="ECO:0000256" key="3">
    <source>
        <dbReference type="ARBA" id="ARBA00023012"/>
    </source>
</evidence>
<dbReference type="EMBL" id="UGYO01000001">
    <property type="protein sequence ID" value="SUI56544.1"/>
    <property type="molecule type" value="Genomic_DNA"/>
</dbReference>
<reference evidence="12 13" key="1">
    <citation type="submission" date="2018-06" db="EMBL/GenBank/DDBJ databases">
        <authorList>
            <consortium name="Pathogen Informatics"/>
            <person name="Doyle S."/>
        </authorList>
    </citation>
    <scope>NUCLEOTIDE SEQUENCE [LARGE SCALE GENOMIC DNA]</scope>
    <source>
        <strain evidence="12 13">NCTC10738</strain>
    </source>
</reference>
<feature type="DNA-binding region" description="OmpR/PhoB-type" evidence="9">
    <location>
        <begin position="132"/>
        <end position="231"/>
    </location>
</feature>
<dbReference type="SUPFAM" id="SSF46894">
    <property type="entry name" value="C-terminal effector domain of the bipartite response regulators"/>
    <property type="match status" value="1"/>
</dbReference>
<evidence type="ECO:0000256" key="2">
    <source>
        <dbReference type="ARBA" id="ARBA00022553"/>
    </source>
</evidence>
<evidence type="ECO:0000313" key="12">
    <source>
        <dbReference type="EMBL" id="SUI56544.1"/>
    </source>
</evidence>
<name>A0A379Z746_9GAMM</name>
<evidence type="ECO:0000256" key="5">
    <source>
        <dbReference type="ARBA" id="ARBA00023125"/>
    </source>
</evidence>
<dbReference type="GO" id="GO:0006355">
    <property type="term" value="P:regulation of DNA-templated transcription"/>
    <property type="evidence" value="ECO:0007669"/>
    <property type="project" value="InterPro"/>
</dbReference>
<keyword evidence="13" id="KW-1185">Reference proteome</keyword>
<protein>
    <recommendedName>
        <fullName evidence="1">Phosphate regulon transcriptional regulatory protein PhoB</fullName>
    </recommendedName>
</protein>
<dbReference type="InterPro" id="IPR001789">
    <property type="entry name" value="Sig_transdc_resp-reg_receiver"/>
</dbReference>
<accession>A0A379Z746</accession>
<organism evidence="12 13">
    <name type="scientific">Shewanella algae</name>
    <dbReference type="NCBI Taxonomy" id="38313"/>
    <lineage>
        <taxon>Bacteria</taxon>
        <taxon>Pseudomonadati</taxon>
        <taxon>Pseudomonadota</taxon>
        <taxon>Gammaproteobacteria</taxon>
        <taxon>Alteromonadales</taxon>
        <taxon>Shewanellaceae</taxon>
        <taxon>Shewanella</taxon>
    </lineage>
</organism>
<dbReference type="AlphaFoldDB" id="A0A379Z746"/>
<dbReference type="GO" id="GO:0005829">
    <property type="term" value="C:cytosol"/>
    <property type="evidence" value="ECO:0007669"/>
    <property type="project" value="TreeGrafter"/>
</dbReference>
<dbReference type="SMART" id="SM00862">
    <property type="entry name" value="Trans_reg_C"/>
    <property type="match status" value="1"/>
</dbReference>
<dbReference type="CDD" id="cd00383">
    <property type="entry name" value="trans_reg_C"/>
    <property type="match status" value="1"/>
</dbReference>
<dbReference type="SUPFAM" id="SSF52172">
    <property type="entry name" value="CheY-like"/>
    <property type="match status" value="1"/>
</dbReference>
<dbReference type="PANTHER" id="PTHR48111:SF1">
    <property type="entry name" value="TWO-COMPONENT RESPONSE REGULATOR ORR33"/>
    <property type="match status" value="1"/>
</dbReference>
<dbReference type="InterPro" id="IPR036388">
    <property type="entry name" value="WH-like_DNA-bd_sf"/>
</dbReference>
<keyword evidence="5 9" id="KW-0238">DNA-binding</keyword>
<keyword evidence="3" id="KW-0902">Two-component regulatory system</keyword>
<dbReference type="Pfam" id="PF00486">
    <property type="entry name" value="Trans_reg_C"/>
    <property type="match status" value="1"/>
</dbReference>
<gene>
    <name evidence="12" type="primary">srrA</name>
    <name evidence="12" type="ORF">NCTC10738_01176</name>
</gene>
<dbReference type="SMART" id="SM00448">
    <property type="entry name" value="REC"/>
    <property type="match status" value="1"/>
</dbReference>
<keyword evidence="4" id="KW-0805">Transcription regulation</keyword>
<evidence type="ECO:0000256" key="8">
    <source>
        <dbReference type="PROSITE-ProRule" id="PRU00169"/>
    </source>
</evidence>
<proteinExistence type="predicted"/>
<sequence>MIPSSTPQILLLAHDQSLADIQRLNLETLGCQLWQATSFQQARRLLASKPLALLIMTRQLPDGDMLGRCQILRQEYPNLPLLLLGEPDNEADVVLALEAGADDYLLQSCGTLEIRARIRAWLRRGEYIKLPGQQLEFNGLSINSATREVKAFGRPLQLTAREFDLLLFMAKRPRQVFSRMQLLQGVWGSNYAGYEHTVNSHINRLRTKLAACPKSEPIVTTVWGVGYKFSPPEQASHY</sequence>
<dbReference type="PROSITE" id="PS50110">
    <property type="entry name" value="RESPONSE_REGULATORY"/>
    <property type="match status" value="1"/>
</dbReference>
<dbReference type="Pfam" id="PF00072">
    <property type="entry name" value="Response_reg"/>
    <property type="match status" value="1"/>
</dbReference>
<keyword evidence="6" id="KW-0804">Transcription</keyword>
<evidence type="ECO:0000256" key="6">
    <source>
        <dbReference type="ARBA" id="ARBA00023163"/>
    </source>
</evidence>
<dbReference type="GO" id="GO:0000156">
    <property type="term" value="F:phosphorelay response regulator activity"/>
    <property type="evidence" value="ECO:0007669"/>
    <property type="project" value="TreeGrafter"/>
</dbReference>
<comment type="caution">
    <text evidence="8">Lacks conserved residue(s) required for the propagation of feature annotation.</text>
</comment>
<dbReference type="InterPro" id="IPR001867">
    <property type="entry name" value="OmpR/PhoB-type_DNA-bd"/>
</dbReference>
<comment type="function">
    <text evidence="7">This protein is a positive regulator for the phosphate regulon. Transcription of this operon is positively regulated by PhoB and PhoR when phosphate is limited.</text>
</comment>
<evidence type="ECO:0000259" key="11">
    <source>
        <dbReference type="PROSITE" id="PS51755"/>
    </source>
</evidence>
<evidence type="ECO:0000256" key="9">
    <source>
        <dbReference type="PROSITE-ProRule" id="PRU01091"/>
    </source>
</evidence>
<dbReference type="Gene3D" id="3.40.50.2300">
    <property type="match status" value="1"/>
</dbReference>
<evidence type="ECO:0000256" key="7">
    <source>
        <dbReference type="ARBA" id="ARBA00024735"/>
    </source>
</evidence>
<dbReference type="InterPro" id="IPR016032">
    <property type="entry name" value="Sig_transdc_resp-reg_C-effctor"/>
</dbReference>
<dbReference type="InterPro" id="IPR039420">
    <property type="entry name" value="WalR-like"/>
</dbReference>
<dbReference type="Gene3D" id="1.10.10.10">
    <property type="entry name" value="Winged helix-like DNA-binding domain superfamily/Winged helix DNA-binding domain"/>
    <property type="match status" value="1"/>
</dbReference>
<keyword evidence="2" id="KW-0597">Phosphoprotein</keyword>
<feature type="domain" description="OmpR/PhoB-type" evidence="11">
    <location>
        <begin position="132"/>
        <end position="231"/>
    </location>
</feature>
<dbReference type="Proteomes" id="UP000254069">
    <property type="component" value="Unassembled WGS sequence"/>
</dbReference>
<dbReference type="FunFam" id="1.10.10.10:FF:000018">
    <property type="entry name" value="DNA-binding response regulator ResD"/>
    <property type="match status" value="1"/>
</dbReference>
<evidence type="ECO:0000256" key="1">
    <source>
        <dbReference type="ARBA" id="ARBA00013332"/>
    </source>
</evidence>
<dbReference type="PROSITE" id="PS51755">
    <property type="entry name" value="OMPR_PHOB"/>
    <property type="match status" value="1"/>
</dbReference>
<dbReference type="InterPro" id="IPR011006">
    <property type="entry name" value="CheY-like_superfamily"/>
</dbReference>
<evidence type="ECO:0000256" key="4">
    <source>
        <dbReference type="ARBA" id="ARBA00023015"/>
    </source>
</evidence>